<proteinExistence type="inferred from homology"/>
<comment type="caution">
    <text evidence="8">The sequence shown here is derived from an EMBL/GenBank/DDBJ whole genome shotgun (WGS) entry which is preliminary data.</text>
</comment>
<comment type="similarity">
    <text evidence="1 7">Belongs to the endoribonuclease YbeY family.</text>
</comment>
<dbReference type="NCBIfam" id="TIGR00043">
    <property type="entry name" value="rRNA maturation RNase YbeY"/>
    <property type="match status" value="1"/>
</dbReference>
<organism evidence="8 9">
    <name type="scientific">Ilyomonas limi</name>
    <dbReference type="NCBI Taxonomy" id="2575867"/>
    <lineage>
        <taxon>Bacteria</taxon>
        <taxon>Pseudomonadati</taxon>
        <taxon>Bacteroidota</taxon>
        <taxon>Chitinophagia</taxon>
        <taxon>Chitinophagales</taxon>
        <taxon>Chitinophagaceae</taxon>
        <taxon>Ilyomonas</taxon>
    </lineage>
</organism>
<dbReference type="PANTHER" id="PTHR46986">
    <property type="entry name" value="ENDORIBONUCLEASE YBEY, CHLOROPLASTIC"/>
    <property type="match status" value="1"/>
</dbReference>
<dbReference type="GO" id="GO:0006364">
    <property type="term" value="P:rRNA processing"/>
    <property type="evidence" value="ECO:0007669"/>
    <property type="project" value="UniProtKB-UniRule"/>
</dbReference>
<dbReference type="Proteomes" id="UP000305848">
    <property type="component" value="Unassembled WGS sequence"/>
</dbReference>
<dbReference type="GO" id="GO:0004521">
    <property type="term" value="F:RNA endonuclease activity"/>
    <property type="evidence" value="ECO:0007669"/>
    <property type="project" value="UniProtKB-UniRule"/>
</dbReference>
<feature type="binding site" evidence="7">
    <location>
        <position position="109"/>
    </location>
    <ligand>
        <name>Zn(2+)</name>
        <dbReference type="ChEBI" id="CHEBI:29105"/>
        <note>catalytic</note>
    </ligand>
</feature>
<protein>
    <recommendedName>
        <fullName evidence="7">Endoribonuclease YbeY</fullName>
        <ecNumber evidence="7">3.1.-.-</ecNumber>
    </recommendedName>
</protein>
<sequence length="147" mass="17326">MSAIKFYVIDINPAFTQKIKLKQFIKHIFSIEGKKLDRIDFIFCSDEYLLSLNQQFLQHDYLTDILTFDLSTNNKAITGEVYISIDRIKENAATNNATYLHELKRVIFHGVLHLCGYLDKTSEEKALMTEMENYYLNQFEVFHVETR</sequence>
<evidence type="ECO:0000313" key="8">
    <source>
        <dbReference type="EMBL" id="TKK71474.1"/>
    </source>
</evidence>
<dbReference type="HAMAP" id="MF_00009">
    <property type="entry name" value="Endoribonucl_YbeY"/>
    <property type="match status" value="1"/>
</dbReference>
<keyword evidence="9" id="KW-1185">Reference proteome</keyword>
<dbReference type="EMBL" id="SZQL01000001">
    <property type="protein sequence ID" value="TKK71474.1"/>
    <property type="molecule type" value="Genomic_DNA"/>
</dbReference>
<dbReference type="SUPFAM" id="SSF55486">
    <property type="entry name" value="Metalloproteases ('zincins'), catalytic domain"/>
    <property type="match status" value="1"/>
</dbReference>
<dbReference type="Pfam" id="PF02130">
    <property type="entry name" value="YbeY"/>
    <property type="match status" value="1"/>
</dbReference>
<dbReference type="InterPro" id="IPR023091">
    <property type="entry name" value="MetalPrtase_cat_dom_sf_prd"/>
</dbReference>
<accession>A0A4U3LAK8</accession>
<keyword evidence="6 7" id="KW-0862">Zinc</keyword>
<dbReference type="PANTHER" id="PTHR46986:SF1">
    <property type="entry name" value="ENDORIBONUCLEASE YBEY, CHLOROPLASTIC"/>
    <property type="match status" value="1"/>
</dbReference>
<reference evidence="8 9" key="1">
    <citation type="submission" date="2019-05" db="EMBL/GenBank/DDBJ databases">
        <title>Panacibacter sp. strain 17mud1-8 Genome sequencing and assembly.</title>
        <authorList>
            <person name="Chhetri G."/>
        </authorList>
    </citation>
    <scope>NUCLEOTIDE SEQUENCE [LARGE SCALE GENOMIC DNA]</scope>
    <source>
        <strain evidence="8 9">17mud1-8</strain>
    </source>
</reference>
<keyword evidence="7" id="KW-0698">rRNA processing</keyword>
<evidence type="ECO:0000256" key="7">
    <source>
        <dbReference type="HAMAP-Rule" id="MF_00009"/>
    </source>
</evidence>
<keyword evidence="7" id="KW-0963">Cytoplasm</keyword>
<keyword evidence="3 7" id="KW-0479">Metal-binding</keyword>
<comment type="function">
    <text evidence="7">Single strand-specific metallo-endoribonuclease involved in late-stage 70S ribosome quality control and in maturation of the 3' terminus of the 16S rRNA.</text>
</comment>
<dbReference type="AlphaFoldDB" id="A0A4U3LAK8"/>
<keyword evidence="2 7" id="KW-0540">Nuclease</keyword>
<dbReference type="GO" id="GO:0008270">
    <property type="term" value="F:zinc ion binding"/>
    <property type="evidence" value="ECO:0007669"/>
    <property type="project" value="UniProtKB-UniRule"/>
</dbReference>
<gene>
    <name evidence="7 8" type="primary">ybeY</name>
    <name evidence="8" type="ORF">FC093_00140</name>
</gene>
<keyword evidence="7" id="KW-0690">Ribosome biogenesis</keyword>
<dbReference type="GO" id="GO:0004222">
    <property type="term" value="F:metalloendopeptidase activity"/>
    <property type="evidence" value="ECO:0007669"/>
    <property type="project" value="InterPro"/>
</dbReference>
<feature type="binding site" evidence="7">
    <location>
        <position position="113"/>
    </location>
    <ligand>
        <name>Zn(2+)</name>
        <dbReference type="ChEBI" id="CHEBI:29105"/>
        <note>catalytic</note>
    </ligand>
</feature>
<evidence type="ECO:0000256" key="3">
    <source>
        <dbReference type="ARBA" id="ARBA00022723"/>
    </source>
</evidence>
<feature type="binding site" evidence="7">
    <location>
        <position position="119"/>
    </location>
    <ligand>
        <name>Zn(2+)</name>
        <dbReference type="ChEBI" id="CHEBI:29105"/>
        <note>catalytic</note>
    </ligand>
</feature>
<dbReference type="GO" id="GO:0005737">
    <property type="term" value="C:cytoplasm"/>
    <property type="evidence" value="ECO:0007669"/>
    <property type="project" value="UniProtKB-SubCell"/>
</dbReference>
<dbReference type="InterPro" id="IPR002036">
    <property type="entry name" value="YbeY"/>
</dbReference>
<evidence type="ECO:0000256" key="2">
    <source>
        <dbReference type="ARBA" id="ARBA00022722"/>
    </source>
</evidence>
<evidence type="ECO:0000256" key="6">
    <source>
        <dbReference type="ARBA" id="ARBA00022833"/>
    </source>
</evidence>
<name>A0A4U3LAK8_9BACT</name>
<evidence type="ECO:0000256" key="4">
    <source>
        <dbReference type="ARBA" id="ARBA00022759"/>
    </source>
</evidence>
<evidence type="ECO:0000256" key="1">
    <source>
        <dbReference type="ARBA" id="ARBA00010875"/>
    </source>
</evidence>
<evidence type="ECO:0000256" key="5">
    <source>
        <dbReference type="ARBA" id="ARBA00022801"/>
    </source>
</evidence>
<comment type="subcellular location">
    <subcellularLocation>
        <location evidence="7">Cytoplasm</location>
    </subcellularLocation>
</comment>
<keyword evidence="5 7" id="KW-0378">Hydrolase</keyword>
<evidence type="ECO:0000313" key="9">
    <source>
        <dbReference type="Proteomes" id="UP000305848"/>
    </source>
</evidence>
<dbReference type="Gene3D" id="3.40.390.30">
    <property type="entry name" value="Metalloproteases ('zincins'), catalytic domain"/>
    <property type="match status" value="1"/>
</dbReference>
<comment type="cofactor">
    <cofactor evidence="7">
        <name>Zn(2+)</name>
        <dbReference type="ChEBI" id="CHEBI:29105"/>
    </cofactor>
    <text evidence="7">Binds 1 zinc ion.</text>
</comment>
<dbReference type="EC" id="3.1.-.-" evidence="7"/>
<dbReference type="RefSeq" id="WP_137259713.1">
    <property type="nucleotide sequence ID" value="NZ_SZQL01000001.1"/>
</dbReference>
<keyword evidence="4 7" id="KW-0255">Endonuclease</keyword>
<dbReference type="OrthoDB" id="9811984at2"/>